<dbReference type="AlphaFoldDB" id="A0A376C0R8"/>
<dbReference type="EMBL" id="UFTJ01000002">
    <property type="protein sequence ID" value="SSZ55793.1"/>
    <property type="molecule type" value="Genomic_DNA"/>
</dbReference>
<protein>
    <recommendedName>
        <fullName evidence="1">Cyclic nucleotide-binding domain-containing protein</fullName>
    </recommendedName>
</protein>
<evidence type="ECO:0000313" key="3">
    <source>
        <dbReference type="Proteomes" id="UP000255515"/>
    </source>
</evidence>
<dbReference type="InterPro" id="IPR018490">
    <property type="entry name" value="cNMP-bd_dom_sf"/>
</dbReference>
<dbReference type="Proteomes" id="UP000255515">
    <property type="component" value="Unassembled WGS sequence"/>
</dbReference>
<accession>A0A376C0R8</accession>
<evidence type="ECO:0000259" key="1">
    <source>
        <dbReference type="Pfam" id="PF00027"/>
    </source>
</evidence>
<dbReference type="SUPFAM" id="SSF51206">
    <property type="entry name" value="cAMP-binding domain-like"/>
    <property type="match status" value="1"/>
</dbReference>
<dbReference type="Pfam" id="PF00027">
    <property type="entry name" value="cNMP_binding"/>
    <property type="match status" value="1"/>
</dbReference>
<dbReference type="Gene3D" id="2.60.120.10">
    <property type="entry name" value="Jelly Rolls"/>
    <property type="match status" value="1"/>
</dbReference>
<proteinExistence type="predicted"/>
<sequence length="226" mass="26451">MNLHTIFTENFSLEKEIVIPRGAFLKTPDTKDTHIYLVKEGSLKIGFFTENEDKILRFGYENDVITALDSFITEQKSKLYIQAIKKCRLAVVSKSDFMVFAQKSSENLWIYTKILEKLLVDQLEREQDLLLSSPRERYQRILKRNPQLFQKIPHRHIAVYLGMTQETLSRLKKNLEYSNNNRLIIRPRKGPMLYTTISHAKISPLRGQTKSLMPIAYGILLLKFRS</sequence>
<gene>
    <name evidence="2" type="ORF">NCTC11661_01192</name>
</gene>
<organism evidence="2 3">
    <name type="scientific">Bergeyella zoohelcum</name>
    <dbReference type="NCBI Taxonomy" id="1015"/>
    <lineage>
        <taxon>Bacteria</taxon>
        <taxon>Pseudomonadati</taxon>
        <taxon>Bacteroidota</taxon>
        <taxon>Flavobacteriia</taxon>
        <taxon>Flavobacteriales</taxon>
        <taxon>Weeksellaceae</taxon>
        <taxon>Bergeyella</taxon>
    </lineage>
</organism>
<feature type="domain" description="Cyclic nucleotide-binding" evidence="1">
    <location>
        <begin position="19"/>
        <end position="103"/>
    </location>
</feature>
<dbReference type="InterPro" id="IPR014710">
    <property type="entry name" value="RmlC-like_jellyroll"/>
</dbReference>
<evidence type="ECO:0000313" key="2">
    <source>
        <dbReference type="EMBL" id="SSZ55793.1"/>
    </source>
</evidence>
<reference evidence="2 3" key="1">
    <citation type="submission" date="2018-06" db="EMBL/GenBank/DDBJ databases">
        <authorList>
            <consortium name="Pathogen Informatics"/>
            <person name="Doyle S."/>
        </authorList>
    </citation>
    <scope>NUCLEOTIDE SEQUENCE [LARGE SCALE GENOMIC DNA]</scope>
    <source>
        <strain evidence="2 3">NCTC11661</strain>
    </source>
</reference>
<name>A0A376C0R8_9FLAO</name>
<dbReference type="RefSeq" id="WP_002688909.1">
    <property type="nucleotide sequence ID" value="NZ_UFTJ01000002.1"/>
</dbReference>
<dbReference type="InterPro" id="IPR000595">
    <property type="entry name" value="cNMP-bd_dom"/>
</dbReference>